<dbReference type="STRING" id="861298.SAMN04488136_11425"/>
<dbReference type="EMBL" id="FNDD01000014">
    <property type="protein sequence ID" value="SDH36152.1"/>
    <property type="molecule type" value="Genomic_DNA"/>
</dbReference>
<name>A0A1G8BSL4_9VIBR</name>
<keyword evidence="1" id="KW-0812">Transmembrane</keyword>
<dbReference type="PROSITE" id="PS00409">
    <property type="entry name" value="PROKAR_NTER_METHYL"/>
    <property type="match status" value="1"/>
</dbReference>
<keyword evidence="1" id="KW-0472">Membrane</keyword>
<dbReference type="OrthoDB" id="9788802at2"/>
<protein>
    <submittedName>
        <fullName evidence="2">MSHA biogenesis protein MshO</fullName>
    </submittedName>
</protein>
<feature type="transmembrane region" description="Helical" evidence="1">
    <location>
        <begin position="12"/>
        <end position="33"/>
    </location>
</feature>
<evidence type="ECO:0000313" key="3">
    <source>
        <dbReference type="Proteomes" id="UP000198854"/>
    </source>
</evidence>
<keyword evidence="1" id="KW-1133">Transmembrane helix</keyword>
<dbReference type="Pfam" id="PF07963">
    <property type="entry name" value="N_methyl"/>
    <property type="match status" value="1"/>
</dbReference>
<evidence type="ECO:0000313" key="2">
    <source>
        <dbReference type="EMBL" id="SDH36152.1"/>
    </source>
</evidence>
<reference evidence="3" key="1">
    <citation type="submission" date="2016-10" db="EMBL/GenBank/DDBJ databases">
        <authorList>
            <person name="Varghese N."/>
            <person name="Submissions S."/>
        </authorList>
    </citation>
    <scope>NUCLEOTIDE SEQUENCE [LARGE SCALE GENOMIC DNA]</scope>
    <source>
        <strain evidence="3">CGMCC 1.10228</strain>
    </source>
</reference>
<organism evidence="2 3">
    <name type="scientific">Vibrio xiamenensis</name>
    <dbReference type="NCBI Taxonomy" id="861298"/>
    <lineage>
        <taxon>Bacteria</taxon>
        <taxon>Pseudomonadati</taxon>
        <taxon>Pseudomonadota</taxon>
        <taxon>Gammaproteobacteria</taxon>
        <taxon>Vibrionales</taxon>
        <taxon>Vibrionaceae</taxon>
        <taxon>Vibrio</taxon>
    </lineage>
</organism>
<dbReference type="Proteomes" id="UP000198854">
    <property type="component" value="Unassembled WGS sequence"/>
</dbReference>
<evidence type="ECO:0000256" key="1">
    <source>
        <dbReference type="SAM" id="Phobius"/>
    </source>
</evidence>
<dbReference type="InterPro" id="IPR012902">
    <property type="entry name" value="N_methyl_site"/>
</dbReference>
<sequence length="246" mass="26685">MAAPSLARGFTLIEMVITIVVSSLLILGIAGFIELGATGYVDSIDRQRVQTQAKFLLEKMAREIRHSIPNLLSTDVQTGAQSCLNFYPIDYSGFYTVSGADLLFVLGEDSVTNVIDSGQSLIINPTRMADIDNAIVLGSDNTSVSGSVFTITDGAQLLSSDSVAKRVYLFDASVSYCVIASAENSRLYRIENGDALPLSDDIVSQAEFRYDQTDLRSGGLVHIDLGLTQRGEQSRYQQDIQVLNVP</sequence>
<dbReference type="RefSeq" id="WP_093274345.1">
    <property type="nucleotide sequence ID" value="NZ_FNDD01000014.1"/>
</dbReference>
<dbReference type="NCBIfam" id="TIGR02532">
    <property type="entry name" value="IV_pilin_GFxxxE"/>
    <property type="match status" value="1"/>
</dbReference>
<dbReference type="AlphaFoldDB" id="A0A1G8BSL4"/>
<proteinExistence type="predicted"/>
<keyword evidence="3" id="KW-1185">Reference proteome</keyword>
<accession>A0A1G8BSL4</accession>
<gene>
    <name evidence="2" type="ORF">SAMN04488136_11425</name>
</gene>